<accession>A0A345P6S5</accession>
<dbReference type="OrthoDB" id="6192638at2"/>
<evidence type="ECO:0000313" key="2">
    <source>
        <dbReference type="EMBL" id="AXI02984.1"/>
    </source>
</evidence>
<dbReference type="InterPro" id="IPR003343">
    <property type="entry name" value="Big_2"/>
</dbReference>
<feature type="domain" description="BIG2" evidence="1">
    <location>
        <begin position="308"/>
        <end position="393"/>
    </location>
</feature>
<dbReference type="PANTHER" id="PTHR23019:SF0">
    <property type="entry name" value="NUCLEAR PORE MEMBRANE GLYCOPROTEIN 210"/>
    <property type="match status" value="1"/>
</dbReference>
<gene>
    <name evidence="2" type="ORF">HYN46_09110</name>
</gene>
<dbReference type="RefSeq" id="WP_114899094.1">
    <property type="nucleotide sequence ID" value="NZ_CP031222.1"/>
</dbReference>
<sequence>MSVFSKIQPKAFSRHLFFFMGLLLLTLFLSACGGSSSSEPPPPTPPVVTPPAVLKNIIVTPVSTNIAQGLTQTFTAVGLYSDGSSSAITNVNWSTSASNLATIDANGLLIAKSAGTLTVTATQGSISASAPLTISAAALKVVSITVPLTTIPKGLKEKLSATGLFTDGSTQNLNNIIWSSSDSTVATVDPTGQFLAKGTGTVTIYASLNGLTSSVTITVTAAVLQSLKLQPPSPSVAAGLTQQFTVNGIYSDGTTLNLSNLTWSSSNTAIATVNTSGLVTTKKTGSSTISASINGITGSAPLTVTTAVLKLITIASPLKDIPIGLTAQLTATGQYSDGTTQILNNAKWTSSDTNTAIVTSTGLVTALSFTQPASANAVIKAELDGIKGSFVITLTPAIPTSIQIIGSDQAYVGLTKGYTVKANLSDGTTSPNLIDTTTWSSSNSNIAVFTNQDFSANFKAIAIGSFTISATYKGLNSSKTVTVNPAVLIELDINLNDANGGTTSGPDGNFGSGVNSGLLVAKATSSTGSSSIVTLDKVTISDPSVISIDTTGHYQVLKQSGFVLITGQYQGLQRTVALDTSSLRYYYLLGPQILTLYGLPSYYSLQLAPTGGETNLLSTSVYLPASNQLSDPSIINFIRSGRFNSQATTLNSGTTSALVNVANLPSTLKWYEYFKVLP</sequence>
<proteinExistence type="predicted"/>
<protein>
    <recommendedName>
        <fullName evidence="1">BIG2 domain-containing protein</fullName>
    </recommendedName>
</protein>
<dbReference type="PROSITE" id="PS51257">
    <property type="entry name" value="PROKAR_LIPOPROTEIN"/>
    <property type="match status" value="1"/>
</dbReference>
<reference evidence="2 3" key="1">
    <citation type="submission" date="2018-07" db="EMBL/GenBank/DDBJ databases">
        <title>Genome sequencing of Moraxellaceae gen. HYN0046.</title>
        <authorList>
            <person name="Kim M."/>
            <person name="Yi H."/>
        </authorList>
    </citation>
    <scope>NUCLEOTIDE SEQUENCE [LARGE SCALE GENOMIC DNA]</scope>
    <source>
        <strain evidence="2 3">HYN0046</strain>
    </source>
</reference>
<evidence type="ECO:0000259" key="1">
    <source>
        <dbReference type="SMART" id="SM00635"/>
    </source>
</evidence>
<dbReference type="EMBL" id="CP031222">
    <property type="protein sequence ID" value="AXI02984.1"/>
    <property type="molecule type" value="Genomic_DNA"/>
</dbReference>
<feature type="domain" description="BIG2" evidence="1">
    <location>
        <begin position="53"/>
        <end position="133"/>
    </location>
</feature>
<dbReference type="PANTHER" id="PTHR23019">
    <property type="entry name" value="NUCLEAR PORE MEMBRANE GLYCOPROTEIN GP210-RELATED"/>
    <property type="match status" value="1"/>
</dbReference>
<organism evidence="2 3">
    <name type="scientific">Aquirhabdus parva</name>
    <dbReference type="NCBI Taxonomy" id="2283318"/>
    <lineage>
        <taxon>Bacteria</taxon>
        <taxon>Pseudomonadati</taxon>
        <taxon>Pseudomonadota</taxon>
        <taxon>Gammaproteobacteria</taxon>
        <taxon>Moraxellales</taxon>
        <taxon>Moraxellaceae</taxon>
        <taxon>Aquirhabdus</taxon>
    </lineage>
</organism>
<dbReference type="KEGG" id="mbah:HYN46_09110"/>
<dbReference type="SMART" id="SM00635">
    <property type="entry name" value="BID_2"/>
    <property type="match status" value="5"/>
</dbReference>
<dbReference type="SUPFAM" id="SSF49373">
    <property type="entry name" value="Invasin/intimin cell-adhesion fragments"/>
    <property type="match status" value="3"/>
</dbReference>
<name>A0A345P6S5_9GAMM</name>
<feature type="domain" description="BIG2" evidence="1">
    <location>
        <begin position="140"/>
        <end position="218"/>
    </location>
</feature>
<evidence type="ECO:0000313" key="3">
    <source>
        <dbReference type="Proteomes" id="UP000253940"/>
    </source>
</evidence>
<feature type="domain" description="BIG2" evidence="1">
    <location>
        <begin position="223"/>
        <end position="303"/>
    </location>
</feature>
<dbReference type="AlphaFoldDB" id="A0A345P6S5"/>
<dbReference type="Pfam" id="PF02368">
    <property type="entry name" value="Big_2"/>
    <property type="match status" value="4"/>
</dbReference>
<dbReference type="Gene3D" id="2.60.40.1080">
    <property type="match status" value="5"/>
</dbReference>
<dbReference type="InterPro" id="IPR045197">
    <property type="entry name" value="NUP210-like"/>
</dbReference>
<feature type="domain" description="BIG2" evidence="1">
    <location>
        <begin position="398"/>
        <end position="482"/>
    </location>
</feature>
<dbReference type="Proteomes" id="UP000253940">
    <property type="component" value="Chromosome"/>
</dbReference>
<keyword evidence="3" id="KW-1185">Reference proteome</keyword>
<dbReference type="InterPro" id="IPR008964">
    <property type="entry name" value="Invasin/intimin_cell_adhesion"/>
</dbReference>